<proteinExistence type="predicted"/>
<dbReference type="Proteomes" id="UP000708208">
    <property type="component" value="Unassembled WGS sequence"/>
</dbReference>
<accession>A0A8J2JM10</accession>
<keyword evidence="2" id="KW-1185">Reference proteome</keyword>
<sequence>MSENFGISSLPEPVQKGVIGMIYSQERLKHMFYDMLNIRNGGAVTQLEGQLERGKESKGSSPKFDRKSCCYSVHGEEFYGKLRILQLFQQKIFREFDYVTLEDYPDSPNKLVRKIESKVKAFANVPDLIPDFFTRSGLTSVTVNYGFNHQYLLGATDQVGYAIPLELGGPAALNFFYENGTGRRPAGIWYSMFRHLAMVASTGMDTSAIKYRLNAEGAVD</sequence>
<reference evidence="1" key="1">
    <citation type="submission" date="2021-06" db="EMBL/GenBank/DDBJ databases">
        <authorList>
            <person name="Hodson N. C."/>
            <person name="Mongue J. A."/>
            <person name="Jaron S. K."/>
        </authorList>
    </citation>
    <scope>NUCLEOTIDE SEQUENCE</scope>
</reference>
<protein>
    <submittedName>
        <fullName evidence="1">Uncharacterized protein</fullName>
    </submittedName>
</protein>
<gene>
    <name evidence="1" type="ORF">AFUS01_LOCUS9144</name>
</gene>
<organism evidence="1 2">
    <name type="scientific">Allacma fusca</name>
    <dbReference type="NCBI Taxonomy" id="39272"/>
    <lineage>
        <taxon>Eukaryota</taxon>
        <taxon>Metazoa</taxon>
        <taxon>Ecdysozoa</taxon>
        <taxon>Arthropoda</taxon>
        <taxon>Hexapoda</taxon>
        <taxon>Collembola</taxon>
        <taxon>Symphypleona</taxon>
        <taxon>Sminthuridae</taxon>
        <taxon>Allacma</taxon>
    </lineage>
</organism>
<evidence type="ECO:0000313" key="2">
    <source>
        <dbReference type="Proteomes" id="UP000708208"/>
    </source>
</evidence>
<dbReference type="AlphaFoldDB" id="A0A8J2JM10"/>
<evidence type="ECO:0000313" key="1">
    <source>
        <dbReference type="EMBL" id="CAG7719840.1"/>
    </source>
</evidence>
<comment type="caution">
    <text evidence="1">The sequence shown here is derived from an EMBL/GenBank/DDBJ whole genome shotgun (WGS) entry which is preliminary data.</text>
</comment>
<dbReference type="EMBL" id="CAJVCH010064936">
    <property type="protein sequence ID" value="CAG7719840.1"/>
    <property type="molecule type" value="Genomic_DNA"/>
</dbReference>
<name>A0A8J2JM10_9HEXA</name>